<keyword evidence="2" id="KW-0812">Transmembrane</keyword>
<keyword evidence="2" id="KW-0472">Membrane</keyword>
<name>A0A1G7AZ38_9ACTO</name>
<dbReference type="Pfam" id="PF18986">
    <property type="entry name" value="DUF5719"/>
    <property type="match status" value="1"/>
</dbReference>
<organism evidence="4 5">
    <name type="scientific">Actinobaculum suis</name>
    <dbReference type="NCBI Taxonomy" id="1657"/>
    <lineage>
        <taxon>Bacteria</taxon>
        <taxon>Bacillati</taxon>
        <taxon>Actinomycetota</taxon>
        <taxon>Actinomycetes</taxon>
        <taxon>Actinomycetales</taxon>
        <taxon>Actinomycetaceae</taxon>
        <taxon>Actinobaculum</taxon>
    </lineage>
</organism>
<evidence type="ECO:0000313" key="5">
    <source>
        <dbReference type="Proteomes" id="UP000182744"/>
    </source>
</evidence>
<dbReference type="Proteomes" id="UP001273799">
    <property type="component" value="Unassembled WGS sequence"/>
</dbReference>
<reference evidence="5" key="1">
    <citation type="submission" date="2016-10" db="EMBL/GenBank/DDBJ databases">
        <authorList>
            <person name="Varghese N."/>
        </authorList>
    </citation>
    <scope>NUCLEOTIDE SEQUENCE [LARGE SCALE GENOMIC DNA]</scope>
    <source>
        <strain evidence="5">DSM 20639</strain>
    </source>
</reference>
<feature type="region of interest" description="Disordered" evidence="1">
    <location>
        <begin position="422"/>
        <end position="473"/>
    </location>
</feature>
<keyword evidence="5" id="KW-1185">Reference proteome</keyword>
<dbReference type="AlphaFoldDB" id="A0A1G7AZ38"/>
<evidence type="ECO:0000256" key="2">
    <source>
        <dbReference type="SAM" id="Phobius"/>
    </source>
</evidence>
<reference evidence="3" key="3">
    <citation type="submission" date="2023-10" db="EMBL/GenBank/DDBJ databases">
        <title>Whole Genome based description of the genera Actinobaculum and Actinotignum reveals a complex phylogenetic relationship within the species included in the genus Actinotignum.</title>
        <authorList>
            <person name="Jensen C.S."/>
            <person name="Dargis R."/>
            <person name="Kemp M."/>
            <person name="Christensen J.J."/>
        </authorList>
    </citation>
    <scope>NUCLEOTIDE SEQUENCE</scope>
    <source>
        <strain evidence="3">Actinobaculum_suis_CCUG19206T</strain>
    </source>
</reference>
<dbReference type="Proteomes" id="UP000182744">
    <property type="component" value="Unassembled WGS sequence"/>
</dbReference>
<feature type="compositionally biased region" description="Low complexity" evidence="1">
    <location>
        <begin position="21"/>
        <end position="42"/>
    </location>
</feature>
<gene>
    <name evidence="3" type="ORF">R6G71_05535</name>
    <name evidence="4" type="ORF">SAMN05421878_103146</name>
</gene>
<feature type="transmembrane region" description="Helical" evidence="2">
    <location>
        <begin position="58"/>
        <end position="77"/>
    </location>
</feature>
<evidence type="ECO:0000256" key="1">
    <source>
        <dbReference type="SAM" id="MobiDB-lite"/>
    </source>
</evidence>
<protein>
    <submittedName>
        <fullName evidence="3">DUF5719 family protein</fullName>
    </submittedName>
</protein>
<dbReference type="RefSeq" id="WP_074661436.1">
    <property type="nucleotide sequence ID" value="NZ_FNAU01000003.1"/>
</dbReference>
<dbReference type="EMBL" id="FNAU01000003">
    <property type="protein sequence ID" value="SDE20154.1"/>
    <property type="molecule type" value="Genomic_DNA"/>
</dbReference>
<sequence>MSEEQNPKTPASGATSPGAVTPGATMPDAATPAPGATAPGVTAPSDAKPGVAMHGRRFTSAVVVLGCFALCSGLALFPRESAVPQFPLVVETETMPAEVSCGPGFTRTFSAGMAVDENSDAKVSTSAVDITELPSGSISVRTGKPAAPEIFTAAVPGPAVLAGAQRYLATDGDARGLAINPCQLAVSEGWIVASHTGVDVSNVLLVTNPGVNPVRVQISGLGAAGPLELGKASSVVVKGGATQKLRLDGLASADTRIALHLRSDSGTFGATLQTHELAGAKSAMVDFANPGPAASSLVIPGVVVGADAEKEAPTLRIANPGEEARVQVTLYGPEGAQPVTKEPLMVSATSVLDLTLGGFAPGTYAVGVETVPAEETVAGLEAELPAIAAGVRMGSDTDGTWAAAQPFATHQALAWGEFVSEPEKAAAAQTETEAGAGAETDNDAATAATENQETSDTEKSNDDAEDADSASTLPVVGRPVVAVAGAGTVTIQPVDADGKKLDQVVVDLGEAPAIGVRAVELPPAAVAATVEATEPVAAAAVNVEALAGGKATAWVPALSSSTERASSRILAVN</sequence>
<dbReference type="EMBL" id="JAWNFU010000003">
    <property type="protein sequence ID" value="MDY5153508.1"/>
    <property type="molecule type" value="Genomic_DNA"/>
</dbReference>
<proteinExistence type="predicted"/>
<evidence type="ECO:0000313" key="3">
    <source>
        <dbReference type="EMBL" id="MDY5153508.1"/>
    </source>
</evidence>
<reference evidence="4" key="2">
    <citation type="submission" date="2016-10" db="EMBL/GenBank/DDBJ databases">
        <authorList>
            <person name="de Groot N.N."/>
        </authorList>
    </citation>
    <scope>NUCLEOTIDE SEQUENCE [LARGE SCALE GENOMIC DNA]</scope>
    <source>
        <strain evidence="4">DSM 20639</strain>
    </source>
</reference>
<keyword evidence="2" id="KW-1133">Transmembrane helix</keyword>
<dbReference type="InterPro" id="IPR043777">
    <property type="entry name" value="DUF5719"/>
</dbReference>
<feature type="compositionally biased region" description="Low complexity" evidence="1">
    <location>
        <begin position="425"/>
        <end position="451"/>
    </location>
</feature>
<evidence type="ECO:0000313" key="4">
    <source>
        <dbReference type="EMBL" id="SDE20154.1"/>
    </source>
</evidence>
<accession>A0A1G7AZ38</accession>
<feature type="region of interest" description="Disordered" evidence="1">
    <location>
        <begin position="1"/>
        <end position="42"/>
    </location>
</feature>